<dbReference type="VEuPathDB" id="FungiDB:H310_10025"/>
<dbReference type="AlphaFoldDB" id="A0A024TRQ6"/>
<proteinExistence type="predicted"/>
<feature type="transmembrane region" description="Helical" evidence="6">
    <location>
        <begin position="330"/>
        <end position="348"/>
    </location>
</feature>
<comment type="subcellular location">
    <subcellularLocation>
        <location evidence="1">Cell membrane</location>
        <topology evidence="1">Multi-pass membrane protein</topology>
    </subcellularLocation>
</comment>
<keyword evidence="4 6" id="KW-1133">Transmembrane helix</keyword>
<dbReference type="PANTHER" id="PTHR42770:SF7">
    <property type="entry name" value="MEMBRANE PROTEIN"/>
    <property type="match status" value="1"/>
</dbReference>
<feature type="transmembrane region" description="Helical" evidence="6">
    <location>
        <begin position="49"/>
        <end position="76"/>
    </location>
</feature>
<sequence>MAAVNAATQQTRRAYVASSADVWALGIATVICGQYFAWNAGLVAGPVRFGYGVLLTALAFLFLVMSLAEIASALPFAGGVFGMARCTLGFYVAFVVGCCEMVQYVIYSGMTLVLTTQLVSLRWPCVVGYEPVPWVALQAIVLLGVRLGGRPFWRTLFGLSTLSLVVVFFYALCAMSNADMATYGGGGEVPSQEGLAAFFQALPHAVWLFSGIESLATLPAYVEDPCKAIPKGQLASMATLLLSSCCIYLAAISFPPGAAALPGAFAVLSGGFSVSFNVTEVNSNLLSIPAIVAGLPGFSLATSNILAALARSNLVSTIVIHRSAPNKTPMRAIVLVSGLNIATSWALQSGHCTVLYNLARALGFVAYIAQGLGFIAWRRRHNRVPRGYISPVGMAGATYSVVVFSLGCISTLCCQEDSFDALIATTGLVAVLTAYYHGYAKHHQTFSTDEHMLLFFGRIESATSVHAEAKNKASPRSRWSRVRSQLRLFLQRQAVVNRRPTVPTRFPAIAPSLLTQRSESRCATVRVGGLLS</sequence>
<feature type="transmembrane region" description="Helical" evidence="6">
    <location>
        <begin position="354"/>
        <end position="376"/>
    </location>
</feature>
<organism evidence="7">
    <name type="scientific">Aphanomyces invadans</name>
    <dbReference type="NCBI Taxonomy" id="157072"/>
    <lineage>
        <taxon>Eukaryota</taxon>
        <taxon>Sar</taxon>
        <taxon>Stramenopiles</taxon>
        <taxon>Oomycota</taxon>
        <taxon>Saprolegniomycetes</taxon>
        <taxon>Saprolegniales</taxon>
        <taxon>Verrucalvaceae</taxon>
        <taxon>Aphanomyces</taxon>
    </lineage>
</organism>
<evidence type="ECO:0000256" key="6">
    <source>
        <dbReference type="SAM" id="Phobius"/>
    </source>
</evidence>
<name>A0A024TRQ6_9STRA</name>
<protein>
    <recommendedName>
        <fullName evidence="8">Amino acid permease/ SLC12A domain-containing protein</fullName>
    </recommendedName>
</protein>
<evidence type="ECO:0000256" key="3">
    <source>
        <dbReference type="ARBA" id="ARBA00022692"/>
    </source>
</evidence>
<dbReference type="RefSeq" id="XP_008874485.1">
    <property type="nucleotide sequence ID" value="XM_008876263.1"/>
</dbReference>
<dbReference type="Gene3D" id="1.20.1740.10">
    <property type="entry name" value="Amino acid/polyamine transporter I"/>
    <property type="match status" value="1"/>
</dbReference>
<dbReference type="PANTHER" id="PTHR42770">
    <property type="entry name" value="AMINO ACID TRANSPORTER-RELATED"/>
    <property type="match status" value="1"/>
</dbReference>
<dbReference type="GO" id="GO:0022857">
    <property type="term" value="F:transmembrane transporter activity"/>
    <property type="evidence" value="ECO:0007669"/>
    <property type="project" value="InterPro"/>
</dbReference>
<keyword evidence="3 6" id="KW-0812">Transmembrane</keyword>
<dbReference type="InterPro" id="IPR050367">
    <property type="entry name" value="APC_superfamily"/>
</dbReference>
<feature type="transmembrane region" description="Helical" evidence="6">
    <location>
        <begin position="20"/>
        <end position="37"/>
    </location>
</feature>
<feature type="transmembrane region" description="Helical" evidence="6">
    <location>
        <begin position="286"/>
        <end position="309"/>
    </location>
</feature>
<dbReference type="GeneID" id="20087075"/>
<accession>A0A024TRQ6</accession>
<keyword evidence="5 6" id="KW-0472">Membrane</keyword>
<feature type="transmembrane region" description="Helical" evidence="6">
    <location>
        <begin position="88"/>
        <end position="106"/>
    </location>
</feature>
<dbReference type="EMBL" id="KI913975">
    <property type="protein sequence ID" value="ETV96708.1"/>
    <property type="molecule type" value="Genomic_DNA"/>
</dbReference>
<evidence type="ECO:0000256" key="5">
    <source>
        <dbReference type="ARBA" id="ARBA00023136"/>
    </source>
</evidence>
<dbReference type="OrthoDB" id="3900342at2759"/>
<gene>
    <name evidence="7" type="ORF">H310_10025</name>
</gene>
<evidence type="ECO:0000256" key="2">
    <source>
        <dbReference type="ARBA" id="ARBA00022475"/>
    </source>
</evidence>
<dbReference type="Pfam" id="PF13520">
    <property type="entry name" value="AA_permease_2"/>
    <property type="match status" value="1"/>
</dbReference>
<dbReference type="InterPro" id="IPR002293">
    <property type="entry name" value="AA/rel_permease1"/>
</dbReference>
<dbReference type="GO" id="GO:0005886">
    <property type="term" value="C:plasma membrane"/>
    <property type="evidence" value="ECO:0007669"/>
    <property type="project" value="UniProtKB-SubCell"/>
</dbReference>
<evidence type="ECO:0000256" key="1">
    <source>
        <dbReference type="ARBA" id="ARBA00004651"/>
    </source>
</evidence>
<feature type="transmembrane region" description="Helical" evidence="6">
    <location>
        <begin position="388"/>
        <end position="412"/>
    </location>
</feature>
<feature type="transmembrane region" description="Helical" evidence="6">
    <location>
        <begin position="418"/>
        <end position="436"/>
    </location>
</feature>
<evidence type="ECO:0008006" key="8">
    <source>
        <dbReference type="Google" id="ProtNLM"/>
    </source>
</evidence>
<evidence type="ECO:0000313" key="7">
    <source>
        <dbReference type="EMBL" id="ETV96708.1"/>
    </source>
</evidence>
<reference evidence="7" key="1">
    <citation type="submission" date="2013-12" db="EMBL/GenBank/DDBJ databases">
        <title>The Genome Sequence of Aphanomyces invadans NJM9701.</title>
        <authorList>
            <consortium name="The Broad Institute Genomics Platform"/>
            <person name="Russ C."/>
            <person name="Tyler B."/>
            <person name="van West P."/>
            <person name="Dieguez-Uribeondo J."/>
            <person name="Young S.K."/>
            <person name="Zeng Q."/>
            <person name="Gargeya S."/>
            <person name="Fitzgerald M."/>
            <person name="Abouelleil A."/>
            <person name="Alvarado L."/>
            <person name="Chapman S.B."/>
            <person name="Gainer-Dewar J."/>
            <person name="Goldberg J."/>
            <person name="Griggs A."/>
            <person name="Gujja S."/>
            <person name="Hansen M."/>
            <person name="Howarth C."/>
            <person name="Imamovic A."/>
            <person name="Ireland A."/>
            <person name="Larimer J."/>
            <person name="McCowan C."/>
            <person name="Murphy C."/>
            <person name="Pearson M."/>
            <person name="Poon T.W."/>
            <person name="Priest M."/>
            <person name="Roberts A."/>
            <person name="Saif S."/>
            <person name="Shea T."/>
            <person name="Sykes S."/>
            <person name="Wortman J."/>
            <person name="Nusbaum C."/>
            <person name="Birren B."/>
        </authorList>
    </citation>
    <scope>NUCLEOTIDE SEQUENCE [LARGE SCALE GENOMIC DNA]</scope>
    <source>
        <strain evidence="7">NJM9701</strain>
    </source>
</reference>
<evidence type="ECO:0000256" key="4">
    <source>
        <dbReference type="ARBA" id="ARBA00022989"/>
    </source>
</evidence>
<dbReference type="STRING" id="157072.A0A024TRQ6"/>
<keyword evidence="2" id="KW-1003">Cell membrane</keyword>
<feature type="transmembrane region" description="Helical" evidence="6">
    <location>
        <begin position="157"/>
        <end position="178"/>
    </location>
</feature>